<dbReference type="PANTHER" id="PTHR10644">
    <property type="entry name" value="DNA REPAIR/RNA PROCESSING CPSF FAMILY"/>
    <property type="match status" value="1"/>
</dbReference>
<dbReference type="Gene3D" id="2.130.10.10">
    <property type="entry name" value="YVTN repeat-like/Quinoprotein amine dehydrogenase"/>
    <property type="match status" value="3"/>
</dbReference>
<sequence>MAYIAQIHRPSSIRHAVKLNLMSPDDSSLVVAKANKIEIWTYSEEGLVMFSSKSFHGCVSMLAKIRPFGSSTDHLLIGTSRFKYFTAAWNHGREELETVNSFEDLSDRHMRELQSRDACLVDPTGRYVMLELFEGVINLIKILKPKKGRGDEDYLDKAEQIRLSELRVRASTFLFTETQQPKIALLYTEGKGGNVRLATYQIVDDKGQYSSFNPIKDRENELDGLDFSCSHLIPVPKGDRGQKRYMVRNSLVPKALLGGIIVVSESSMTYLDDESNAVVKFSLDEPSIFVAWEQMDGLNYILADAYARLFLLTILVDGPEVVGMKVRHLGKTTKASQIVLLKEELVFIASHEGDSQLIKISLNQEQDAITIIQTIPNIAPILDFTVMDIGGLEGESKLNQYSSGQAQLVTGSGVNECGSLRSIRSGVGLEDEGILADIQDVMGVFALSSNQTENETDILFVSLPVETRIFKFNSDGDIEELDDFMGLSLDETSLLAMNIDDGLILQVTPSMVKLVGSSPEHRCREWKPPNGQHITIASANLEYLLLSFGGATLVSLEINNGLRVIEVQRLCQDDEIACIHVPFQNNGIGVVGFWKSGTISILDLQDLSIIQSEVLRKKDDASVPRDLALVQILPVNVSGPTLFVSMEDGIVLTFKVDPVSYALFGKKSIVLGTQQARFFVLPQSAELSNIFASAEHPSLIYGSEGRIIYSAVTTDSISFVCPFQNGAYPNNIIVATDEALKISRVDKQRRTHVRTLPMGVTVRRIAYSLLERAFGLGCIKRELIGDQETVSCSFVIVEDVLFNQVGQEFQLDRSDEIIECVIRAELPTTYQESLAERFIVGTSFLDDNSSSNERGRILVFGIDSSRSPYLISSLTLSCACRQLAVLHDQIVAALVKTVVVYSYLETTTGSADFTKVATYRCSTCPIDIVVNNKTIAVADLQKSLVLLEYHPSKDGKSNKLVEIARHYQAFWATAASHLGDESYLESDQEGNLIILRRNMEGLTAEDKRRLNITGEFHLGEMVNRIQRVQMKPKFNAVVIPRAFLATTEGSIYLLSAIPFSTQDLLFNLQNSIASHVKTLGNIDFNSYRSFRNKDREATEPFRFVDGELIERFLDQDESVQRNICTGLGQSVEDIRDLVEELKRLH</sequence>
<dbReference type="EMBL" id="MCBR01013960">
    <property type="protein sequence ID" value="RKF63379.1"/>
    <property type="molecule type" value="Genomic_DNA"/>
</dbReference>
<dbReference type="AlphaFoldDB" id="A0A420I100"/>
<dbReference type="OrthoDB" id="433457at2759"/>
<evidence type="ECO:0000256" key="1">
    <source>
        <dbReference type="ARBA" id="ARBA00004123"/>
    </source>
</evidence>
<dbReference type="Pfam" id="PF10433">
    <property type="entry name" value="Beta-prop_RSE1_1st"/>
    <property type="match status" value="1"/>
</dbReference>
<proteinExistence type="predicted"/>
<keyword evidence="2" id="KW-0539">Nucleus</keyword>
<name>A0A420I100_9PEZI</name>
<evidence type="ECO:0000259" key="4">
    <source>
        <dbReference type="Pfam" id="PF10433"/>
    </source>
</evidence>
<evidence type="ECO:0000313" key="7">
    <source>
        <dbReference type="Proteomes" id="UP000285405"/>
    </source>
</evidence>
<dbReference type="InterPro" id="IPR058543">
    <property type="entry name" value="Beta-prop_RSE1/DDB1/CPSF1_2nd"/>
</dbReference>
<reference evidence="6 7" key="1">
    <citation type="journal article" date="2018" name="BMC Genomics">
        <title>Comparative genome analyses reveal sequence features reflecting distinct modes of host-adaptation between dicot and monocot powdery mildew.</title>
        <authorList>
            <person name="Wu Y."/>
            <person name="Ma X."/>
            <person name="Pan Z."/>
            <person name="Kale S.D."/>
            <person name="Song Y."/>
            <person name="King H."/>
            <person name="Zhang Q."/>
            <person name="Presley C."/>
            <person name="Deng X."/>
            <person name="Wei C.I."/>
            <person name="Xiao S."/>
        </authorList>
    </citation>
    <scope>NUCLEOTIDE SEQUENCE [LARGE SCALE GENOMIC DNA]</scope>
    <source>
        <strain evidence="6">UCSC1</strain>
    </source>
</reference>
<evidence type="ECO:0000259" key="3">
    <source>
        <dbReference type="Pfam" id="PF03178"/>
    </source>
</evidence>
<dbReference type="InterPro" id="IPR050358">
    <property type="entry name" value="RSE1/DDB1/CFT1"/>
</dbReference>
<dbReference type="GO" id="GO:0003676">
    <property type="term" value="F:nucleic acid binding"/>
    <property type="evidence" value="ECO:0007669"/>
    <property type="project" value="InterPro"/>
</dbReference>
<dbReference type="Gene3D" id="1.10.150.910">
    <property type="match status" value="1"/>
</dbReference>
<feature type="domain" description="RSE1/DDB1/CPSF1 C-terminal" evidence="3">
    <location>
        <begin position="793"/>
        <end position="1114"/>
    </location>
</feature>
<dbReference type="Pfam" id="PF03178">
    <property type="entry name" value="CPSF_A"/>
    <property type="match status" value="1"/>
</dbReference>
<evidence type="ECO:0000256" key="2">
    <source>
        <dbReference type="ARBA" id="ARBA00023242"/>
    </source>
</evidence>
<comment type="subcellular location">
    <subcellularLocation>
        <location evidence="1">Nucleus</location>
    </subcellularLocation>
</comment>
<dbReference type="Proteomes" id="UP000285405">
    <property type="component" value="Unassembled WGS sequence"/>
</dbReference>
<feature type="domain" description="RSE1/DDB1/CPSF1 second beta-propeller" evidence="5">
    <location>
        <begin position="437"/>
        <end position="744"/>
    </location>
</feature>
<dbReference type="InterPro" id="IPR015943">
    <property type="entry name" value="WD40/YVTN_repeat-like_dom_sf"/>
</dbReference>
<feature type="domain" description="RSE1/DDB1/CPSF1 first beta-propeller" evidence="4">
    <location>
        <begin position="12"/>
        <end position="376"/>
    </location>
</feature>
<comment type="caution">
    <text evidence="6">The sequence shown here is derived from an EMBL/GenBank/DDBJ whole genome shotgun (WGS) entry which is preliminary data.</text>
</comment>
<evidence type="ECO:0000313" key="6">
    <source>
        <dbReference type="EMBL" id="RKF63379.1"/>
    </source>
</evidence>
<dbReference type="FunFam" id="2.130.10.10:FF:000629">
    <property type="entry name" value="UV-damaged DNA binding protein"/>
    <property type="match status" value="1"/>
</dbReference>
<gene>
    <name evidence="6" type="ORF">GcC1_139014</name>
</gene>
<protein>
    <submittedName>
        <fullName evidence="6">DNA damage-binding protein 1</fullName>
    </submittedName>
</protein>
<evidence type="ECO:0000259" key="5">
    <source>
        <dbReference type="Pfam" id="PF23726"/>
    </source>
</evidence>
<dbReference type="GO" id="GO:0005634">
    <property type="term" value="C:nucleus"/>
    <property type="evidence" value="ECO:0007669"/>
    <property type="project" value="UniProtKB-SubCell"/>
</dbReference>
<dbReference type="InterPro" id="IPR018846">
    <property type="entry name" value="Beta-prop_RSE1/DDB1/CPSF1_1st"/>
</dbReference>
<organism evidence="6 7">
    <name type="scientific">Golovinomyces cichoracearum</name>
    <dbReference type="NCBI Taxonomy" id="62708"/>
    <lineage>
        <taxon>Eukaryota</taxon>
        <taxon>Fungi</taxon>
        <taxon>Dikarya</taxon>
        <taxon>Ascomycota</taxon>
        <taxon>Pezizomycotina</taxon>
        <taxon>Leotiomycetes</taxon>
        <taxon>Erysiphales</taxon>
        <taxon>Erysiphaceae</taxon>
        <taxon>Golovinomyces</taxon>
    </lineage>
</organism>
<dbReference type="Pfam" id="PF23726">
    <property type="entry name" value="Beta-prop_RSE1_2nd"/>
    <property type="match status" value="1"/>
</dbReference>
<dbReference type="InterPro" id="IPR004871">
    <property type="entry name" value="RSE1/DDB1/CPSF1_C"/>
</dbReference>
<accession>A0A420I100</accession>